<dbReference type="EMBL" id="CP012332">
    <property type="protein sequence ID" value="AKU92130.1"/>
    <property type="molecule type" value="Genomic_DNA"/>
</dbReference>
<evidence type="ECO:0008006" key="4">
    <source>
        <dbReference type="Google" id="ProtNLM"/>
    </source>
</evidence>
<evidence type="ECO:0000313" key="2">
    <source>
        <dbReference type="EMBL" id="AKU92130.1"/>
    </source>
</evidence>
<dbReference type="STRING" id="1391653.AKJ08_2517"/>
<dbReference type="Gene3D" id="2.40.160.20">
    <property type="match status" value="1"/>
</dbReference>
<dbReference type="OrthoDB" id="5495025at2"/>
<sequence>MNRFSVAAVAAALLAVVWSGPANADDLDEGGALYAVQNRKYTASHEFSVNAGSLPMDAFYKGYTASGAYTLHFSDLWAWEVVNAAYSFNVDTDLRRELESNWGVTPTRFPTIQWLGNSNLVVKPLYGKLAWLNGSLLYGELFFTAGPAVASYESDGELQSSGTYVGANVGLGLRFYLSESWSLRLDARDYYFVSPKDVKSTSNELFFSTGISLNVR</sequence>
<dbReference type="AlphaFoldDB" id="A0A0K1PF31"/>
<dbReference type="NCBIfam" id="TIGR04565">
    <property type="entry name" value="OMP_myx_plus"/>
    <property type="match status" value="1"/>
</dbReference>
<feature type="chain" id="PRO_5005465698" description="Outer membrane protein beta-barrel domain-containing protein" evidence="1">
    <location>
        <begin position="25"/>
        <end position="216"/>
    </location>
</feature>
<organism evidence="2 3">
    <name type="scientific">Vulgatibacter incomptus</name>
    <dbReference type="NCBI Taxonomy" id="1391653"/>
    <lineage>
        <taxon>Bacteria</taxon>
        <taxon>Pseudomonadati</taxon>
        <taxon>Myxococcota</taxon>
        <taxon>Myxococcia</taxon>
        <taxon>Myxococcales</taxon>
        <taxon>Cystobacterineae</taxon>
        <taxon>Vulgatibacteraceae</taxon>
        <taxon>Vulgatibacter</taxon>
    </lineage>
</organism>
<dbReference type="InterPro" id="IPR011250">
    <property type="entry name" value="OMP/PagP_B-barrel"/>
</dbReference>
<gene>
    <name evidence="2" type="ORF">AKJ08_2517</name>
</gene>
<proteinExistence type="predicted"/>
<dbReference type="KEGG" id="vin:AKJ08_2517"/>
<protein>
    <recommendedName>
        <fullName evidence="4">Outer membrane protein beta-barrel domain-containing protein</fullName>
    </recommendedName>
</protein>
<dbReference type="Proteomes" id="UP000055590">
    <property type="component" value="Chromosome"/>
</dbReference>
<dbReference type="RefSeq" id="WP_050726345.1">
    <property type="nucleotide sequence ID" value="NZ_CP012332.1"/>
</dbReference>
<reference evidence="2 3" key="1">
    <citation type="submission" date="2015-08" db="EMBL/GenBank/DDBJ databases">
        <authorList>
            <person name="Babu N.S."/>
            <person name="Beckwith C.J."/>
            <person name="Beseler K.G."/>
            <person name="Brison A."/>
            <person name="Carone J.V."/>
            <person name="Caskin T.P."/>
            <person name="Diamond M."/>
            <person name="Durham M.E."/>
            <person name="Foxe J.M."/>
            <person name="Go M."/>
            <person name="Henderson B.A."/>
            <person name="Jones I.B."/>
            <person name="McGettigan J.A."/>
            <person name="Micheletti S.J."/>
            <person name="Nasrallah M.E."/>
            <person name="Ortiz D."/>
            <person name="Piller C.R."/>
            <person name="Privatt S.R."/>
            <person name="Schneider S.L."/>
            <person name="Sharp S."/>
            <person name="Smith T.C."/>
            <person name="Stanton J.D."/>
            <person name="Ullery H.E."/>
            <person name="Wilson R.J."/>
            <person name="Serrano M.G."/>
            <person name="Buck G."/>
            <person name="Lee V."/>
            <person name="Wang Y."/>
            <person name="Carvalho R."/>
            <person name="Voegtly L."/>
            <person name="Shi R."/>
            <person name="Duckworth R."/>
            <person name="Johnson A."/>
            <person name="Loviza R."/>
            <person name="Walstead R."/>
            <person name="Shah Z."/>
            <person name="Kiflezghi M."/>
            <person name="Wade K."/>
            <person name="Ball S.L."/>
            <person name="Bradley K.W."/>
            <person name="Asai D.J."/>
            <person name="Bowman C.A."/>
            <person name="Russell D.A."/>
            <person name="Pope W.H."/>
            <person name="Jacobs-Sera D."/>
            <person name="Hendrix R.W."/>
            <person name="Hatfull G.F."/>
        </authorList>
    </citation>
    <scope>NUCLEOTIDE SEQUENCE [LARGE SCALE GENOMIC DNA]</scope>
    <source>
        <strain evidence="2 3">DSM 27710</strain>
    </source>
</reference>
<accession>A0A0K1PF31</accession>
<feature type="signal peptide" evidence="1">
    <location>
        <begin position="1"/>
        <end position="24"/>
    </location>
</feature>
<dbReference type="InterPro" id="IPR030820">
    <property type="entry name" value="OMP_myx_plus_Proteobacteria"/>
</dbReference>
<dbReference type="SUPFAM" id="SSF56925">
    <property type="entry name" value="OMPA-like"/>
    <property type="match status" value="1"/>
</dbReference>
<evidence type="ECO:0000256" key="1">
    <source>
        <dbReference type="SAM" id="SignalP"/>
    </source>
</evidence>
<name>A0A0K1PF31_9BACT</name>
<keyword evidence="3" id="KW-1185">Reference proteome</keyword>
<evidence type="ECO:0000313" key="3">
    <source>
        <dbReference type="Proteomes" id="UP000055590"/>
    </source>
</evidence>
<keyword evidence="1" id="KW-0732">Signal</keyword>